<evidence type="ECO:0000256" key="7">
    <source>
        <dbReference type="ARBA" id="ARBA00022833"/>
    </source>
</evidence>
<dbReference type="GO" id="GO:0016020">
    <property type="term" value="C:membrane"/>
    <property type="evidence" value="ECO:0007669"/>
    <property type="project" value="UniProtKB-SubCell"/>
</dbReference>
<feature type="transmembrane region" description="Helical" evidence="11">
    <location>
        <begin position="313"/>
        <end position="333"/>
    </location>
</feature>
<comment type="similarity">
    <text evidence="3">Belongs to the peptidase M50B family.</text>
</comment>
<keyword evidence="7" id="KW-0862">Zinc</keyword>
<comment type="cofactor">
    <cofactor evidence="1">
        <name>Zn(2+)</name>
        <dbReference type="ChEBI" id="CHEBI:29105"/>
    </cofactor>
</comment>
<evidence type="ECO:0000313" key="14">
    <source>
        <dbReference type="Proteomes" id="UP000289269"/>
    </source>
</evidence>
<dbReference type="SMART" id="SM00228">
    <property type="entry name" value="PDZ"/>
    <property type="match status" value="1"/>
</dbReference>
<dbReference type="Pfam" id="PF02163">
    <property type="entry name" value="Peptidase_M50"/>
    <property type="match status" value="1"/>
</dbReference>
<keyword evidence="5 11" id="KW-0812">Transmembrane</keyword>
<dbReference type="GO" id="GO:0004222">
    <property type="term" value="F:metalloendopeptidase activity"/>
    <property type="evidence" value="ECO:0007669"/>
    <property type="project" value="InterPro"/>
</dbReference>
<keyword evidence="10 11" id="KW-0472">Membrane</keyword>
<evidence type="ECO:0000256" key="5">
    <source>
        <dbReference type="ARBA" id="ARBA00022692"/>
    </source>
</evidence>
<evidence type="ECO:0000256" key="9">
    <source>
        <dbReference type="ARBA" id="ARBA00023049"/>
    </source>
</evidence>
<keyword evidence="6" id="KW-0378">Hydrolase</keyword>
<dbReference type="PROSITE" id="PS50106">
    <property type="entry name" value="PDZ"/>
    <property type="match status" value="1"/>
</dbReference>
<dbReference type="Pfam" id="PF17820">
    <property type="entry name" value="PDZ_6"/>
    <property type="match status" value="1"/>
</dbReference>
<evidence type="ECO:0000256" key="4">
    <source>
        <dbReference type="ARBA" id="ARBA00022670"/>
    </source>
</evidence>
<evidence type="ECO:0000256" key="10">
    <source>
        <dbReference type="ARBA" id="ARBA00023136"/>
    </source>
</evidence>
<keyword evidence="14" id="KW-1185">Reference proteome</keyword>
<sequence length="390" mass="41008">MSVFFAVLSFSLSVALGLLLLVVLVVLHELGHAIAARRNGVTVEEFGIGFPPQAWSKKLKNGTRFSLNWLPLGGFVKLKGEHDSDKLPGSYGAVSLWSKTKILLAGVVMNWLAAAAIFTALALVGIPKILPNQFSVSQDSQIITQPVAVAAVAPGSPAAAVGLKQGDQLLAVAGRTITSPESLYAATRDNAGKRVTILYRRTGTETALQVTLRPSGAAANGYLGAVPRQGQFIRSTWSAPVVGVGLTAQFTKLTFESLGNLVIDLVRGVASKFSSNAAVRQAGDKALSDANAGVAGPLGILGVIFPAAKQAGWVMLLFLTGIISLTLAVMNILPIPALDGGRLFVTLLFRAIKQPLTKQREDKIHTTGFAALMVLVLLITVLDVGKFIAR</sequence>
<dbReference type="EMBL" id="SCKW01000024">
    <property type="protein sequence ID" value="RWZ78986.1"/>
    <property type="molecule type" value="Genomic_DNA"/>
</dbReference>
<dbReference type="GO" id="GO:0006508">
    <property type="term" value="P:proteolysis"/>
    <property type="evidence" value="ECO:0007669"/>
    <property type="project" value="UniProtKB-KW"/>
</dbReference>
<feature type="transmembrane region" description="Helical" evidence="11">
    <location>
        <begin position="102"/>
        <end position="126"/>
    </location>
</feature>
<comment type="subcellular location">
    <subcellularLocation>
        <location evidence="2">Membrane</location>
        <topology evidence="2">Multi-pass membrane protein</topology>
    </subcellularLocation>
</comment>
<feature type="transmembrane region" description="Helical" evidence="11">
    <location>
        <begin position="6"/>
        <end position="27"/>
    </location>
</feature>
<accession>A0A4Q0AIE8</accession>
<dbReference type="InterPro" id="IPR008915">
    <property type="entry name" value="Peptidase_M50"/>
</dbReference>
<evidence type="ECO:0000256" key="11">
    <source>
        <dbReference type="SAM" id="Phobius"/>
    </source>
</evidence>
<evidence type="ECO:0000256" key="1">
    <source>
        <dbReference type="ARBA" id="ARBA00001947"/>
    </source>
</evidence>
<evidence type="ECO:0000313" key="13">
    <source>
        <dbReference type="EMBL" id="RWZ78986.1"/>
    </source>
</evidence>
<dbReference type="PANTHER" id="PTHR42837:SF2">
    <property type="entry name" value="MEMBRANE METALLOPROTEASE ARASP2, CHLOROPLASTIC-RELATED"/>
    <property type="match status" value="1"/>
</dbReference>
<keyword evidence="4" id="KW-0645">Protease</keyword>
<dbReference type="AlphaFoldDB" id="A0A4Q0AIE8"/>
<dbReference type="InterPro" id="IPR001478">
    <property type="entry name" value="PDZ"/>
</dbReference>
<keyword evidence="8 11" id="KW-1133">Transmembrane helix</keyword>
<evidence type="ECO:0000256" key="2">
    <source>
        <dbReference type="ARBA" id="ARBA00004141"/>
    </source>
</evidence>
<dbReference type="Gene3D" id="2.30.42.10">
    <property type="match status" value="1"/>
</dbReference>
<dbReference type="InterPro" id="IPR004387">
    <property type="entry name" value="Pept_M50_Zn"/>
</dbReference>
<protein>
    <submittedName>
        <fullName evidence="13">RIP metalloprotease</fullName>
    </submittedName>
</protein>
<dbReference type="InterPro" id="IPR036034">
    <property type="entry name" value="PDZ_sf"/>
</dbReference>
<dbReference type="PANTHER" id="PTHR42837">
    <property type="entry name" value="REGULATOR OF SIGMA-E PROTEASE RSEP"/>
    <property type="match status" value="1"/>
</dbReference>
<evidence type="ECO:0000259" key="12">
    <source>
        <dbReference type="PROSITE" id="PS50106"/>
    </source>
</evidence>
<dbReference type="SUPFAM" id="SSF50156">
    <property type="entry name" value="PDZ domain-like"/>
    <property type="match status" value="1"/>
</dbReference>
<proteinExistence type="inferred from homology"/>
<dbReference type="InterPro" id="IPR041489">
    <property type="entry name" value="PDZ_6"/>
</dbReference>
<comment type="caution">
    <text evidence="13">The sequence shown here is derived from an EMBL/GenBank/DDBJ whole genome shotgun (WGS) entry which is preliminary data.</text>
</comment>
<evidence type="ECO:0000256" key="6">
    <source>
        <dbReference type="ARBA" id="ARBA00022801"/>
    </source>
</evidence>
<reference evidence="13" key="1">
    <citation type="submission" date="2019-01" db="EMBL/GenBank/DDBJ databases">
        <title>Genomic signatures and co-occurrence patterns of the ultra-small Saccharimodia (Patescibacteria phylum) suggest a symbiotic lifestyle.</title>
        <authorList>
            <person name="Lemos L."/>
            <person name="Medeiros J."/>
            <person name="Andreote F."/>
            <person name="Fernandes G."/>
            <person name="Varani A."/>
            <person name="Oliveira G."/>
            <person name="Pylro V."/>
        </authorList>
    </citation>
    <scope>NUCLEOTIDE SEQUENCE [LARGE SCALE GENOMIC DNA]</scope>
    <source>
        <strain evidence="13">AMD01</strain>
    </source>
</reference>
<dbReference type="Proteomes" id="UP000289269">
    <property type="component" value="Unassembled WGS sequence"/>
</dbReference>
<gene>
    <name evidence="13" type="ORF">EOT04_02515</name>
</gene>
<keyword evidence="9 13" id="KW-0482">Metalloprotease</keyword>
<evidence type="ECO:0000256" key="3">
    <source>
        <dbReference type="ARBA" id="ARBA00007931"/>
    </source>
</evidence>
<name>A0A4Q0AIE8_9BACT</name>
<evidence type="ECO:0000256" key="8">
    <source>
        <dbReference type="ARBA" id="ARBA00022989"/>
    </source>
</evidence>
<feature type="domain" description="PDZ" evidence="12">
    <location>
        <begin position="147"/>
        <end position="214"/>
    </location>
</feature>
<organism evidence="13 14">
    <name type="scientific">Candidatus Chaera renei</name>
    <dbReference type="NCBI Taxonomy" id="2506947"/>
    <lineage>
        <taxon>Bacteria</taxon>
        <taxon>Candidatus Saccharimonadota</taxon>
        <taxon>Candidatus Saccharimonadia</taxon>
        <taxon>Candidatus Saccharimonadales</taxon>
        <taxon>Candidatus Saccharimonadaceae</taxon>
        <taxon>Candidatus Chaera</taxon>
    </lineage>
</organism>
<feature type="transmembrane region" description="Helical" evidence="11">
    <location>
        <begin position="368"/>
        <end position="389"/>
    </location>
</feature>
<dbReference type="CDD" id="cd05709">
    <property type="entry name" value="S2P-M50"/>
    <property type="match status" value="1"/>
</dbReference>